<evidence type="ECO:0000313" key="4">
    <source>
        <dbReference type="Proteomes" id="UP000280668"/>
    </source>
</evidence>
<dbReference type="Proteomes" id="UP000280668">
    <property type="component" value="Unassembled WGS sequence"/>
</dbReference>
<dbReference type="EMBL" id="RKHK01000001">
    <property type="protein sequence ID" value="ROR72492.1"/>
    <property type="molecule type" value="Genomic_DNA"/>
</dbReference>
<keyword evidence="4" id="KW-1185">Reference proteome</keyword>
<sequence length="147" mass="15922">MSRHYRMGRLALPAVALLAIAPLSACSTGVMDLEVGDCFDASALEGADEVSTVDTVDCTEEHTGEVFGSLEHAESETAPALQDLFDEADEHCYYEFQSFVGVPYEESAHEYYVVSPTQESWENADDRTSLCLLVSEPVSGSLENSGT</sequence>
<feature type="domain" description="Septum formation-related" evidence="2">
    <location>
        <begin position="36"/>
        <end position="140"/>
    </location>
</feature>
<comment type="caution">
    <text evidence="3">The sequence shown here is derived from an EMBL/GenBank/DDBJ whole genome shotgun (WGS) entry which is preliminary data.</text>
</comment>
<dbReference type="Pfam" id="PF13845">
    <property type="entry name" value="Septum_form"/>
    <property type="match status" value="1"/>
</dbReference>
<dbReference type="RefSeq" id="WP_170163176.1">
    <property type="nucleotide sequence ID" value="NZ_RKHK01000001.1"/>
</dbReference>
<evidence type="ECO:0000259" key="2">
    <source>
        <dbReference type="Pfam" id="PF13845"/>
    </source>
</evidence>
<organism evidence="3 4">
    <name type="scientific">Bogoriella caseilytica</name>
    <dbReference type="NCBI Taxonomy" id="56055"/>
    <lineage>
        <taxon>Bacteria</taxon>
        <taxon>Bacillati</taxon>
        <taxon>Actinomycetota</taxon>
        <taxon>Actinomycetes</taxon>
        <taxon>Micrococcales</taxon>
        <taxon>Bogoriellaceae</taxon>
        <taxon>Bogoriella</taxon>
    </lineage>
</organism>
<reference evidence="3 4" key="1">
    <citation type="submission" date="2018-11" db="EMBL/GenBank/DDBJ databases">
        <title>Sequencing the genomes of 1000 actinobacteria strains.</title>
        <authorList>
            <person name="Klenk H.-P."/>
        </authorList>
    </citation>
    <scope>NUCLEOTIDE SEQUENCE [LARGE SCALE GENOMIC DNA]</scope>
    <source>
        <strain evidence="3 4">DSM 11294</strain>
    </source>
</reference>
<feature type="chain" id="PRO_5038355528" evidence="1">
    <location>
        <begin position="26"/>
        <end position="147"/>
    </location>
</feature>
<dbReference type="AlphaFoldDB" id="A0A3N2BBD9"/>
<evidence type="ECO:0000256" key="1">
    <source>
        <dbReference type="SAM" id="SignalP"/>
    </source>
</evidence>
<keyword evidence="1" id="KW-0732">Signal</keyword>
<proteinExistence type="predicted"/>
<name>A0A3N2BBD9_9MICO</name>
<accession>A0A3N2BBD9</accession>
<feature type="signal peptide" evidence="1">
    <location>
        <begin position="1"/>
        <end position="25"/>
    </location>
</feature>
<evidence type="ECO:0000313" key="3">
    <source>
        <dbReference type="EMBL" id="ROR72492.1"/>
    </source>
</evidence>
<protein>
    <submittedName>
        <fullName evidence="3">Putative regulator of septum formation</fullName>
    </submittedName>
</protein>
<gene>
    <name evidence="3" type="ORF">EDD31_0843</name>
</gene>
<dbReference type="InterPro" id="IPR026004">
    <property type="entry name" value="Septum_form"/>
</dbReference>